<evidence type="ECO:0000313" key="2">
    <source>
        <dbReference type="EMBL" id="GIX88017.1"/>
    </source>
</evidence>
<keyword evidence="3" id="KW-1185">Reference proteome</keyword>
<gene>
    <name evidence="2" type="ORF">CDAR_291751</name>
</gene>
<feature type="region of interest" description="Disordered" evidence="1">
    <location>
        <begin position="48"/>
        <end position="67"/>
    </location>
</feature>
<evidence type="ECO:0000313" key="3">
    <source>
        <dbReference type="Proteomes" id="UP001054837"/>
    </source>
</evidence>
<comment type="caution">
    <text evidence="2">The sequence shown here is derived from an EMBL/GenBank/DDBJ whole genome shotgun (WGS) entry which is preliminary data.</text>
</comment>
<reference evidence="2 3" key="1">
    <citation type="submission" date="2021-06" db="EMBL/GenBank/DDBJ databases">
        <title>Caerostris darwini draft genome.</title>
        <authorList>
            <person name="Kono N."/>
            <person name="Arakawa K."/>
        </authorList>
    </citation>
    <scope>NUCLEOTIDE SEQUENCE [LARGE SCALE GENOMIC DNA]</scope>
</reference>
<accession>A0AAV4NY82</accession>
<name>A0AAV4NY82_9ARAC</name>
<feature type="compositionally biased region" description="Basic residues" evidence="1">
    <location>
        <begin position="58"/>
        <end position="67"/>
    </location>
</feature>
<protein>
    <submittedName>
        <fullName evidence="2">Uncharacterized protein</fullName>
    </submittedName>
</protein>
<sequence length="154" mass="17995">MLIPSIVRELVPRRIQCLVEVTHTILQISNNNNNGDLNAFVNKHPKFDASTQANDSTKRHRKKLRSKLHCPQIRESRNPRRRRLNSDLPLCRQWRLPFKQRGKLLKRYETRIQIRKLLSEIPRFEVAGCIHLLLLIAARIPMSSNNAWGTTCSN</sequence>
<proteinExistence type="predicted"/>
<dbReference type="AlphaFoldDB" id="A0AAV4NY82"/>
<evidence type="ECO:0000256" key="1">
    <source>
        <dbReference type="SAM" id="MobiDB-lite"/>
    </source>
</evidence>
<dbReference type="Proteomes" id="UP001054837">
    <property type="component" value="Unassembled WGS sequence"/>
</dbReference>
<organism evidence="2 3">
    <name type="scientific">Caerostris darwini</name>
    <dbReference type="NCBI Taxonomy" id="1538125"/>
    <lineage>
        <taxon>Eukaryota</taxon>
        <taxon>Metazoa</taxon>
        <taxon>Ecdysozoa</taxon>
        <taxon>Arthropoda</taxon>
        <taxon>Chelicerata</taxon>
        <taxon>Arachnida</taxon>
        <taxon>Araneae</taxon>
        <taxon>Araneomorphae</taxon>
        <taxon>Entelegynae</taxon>
        <taxon>Araneoidea</taxon>
        <taxon>Araneidae</taxon>
        <taxon>Caerostris</taxon>
    </lineage>
</organism>
<dbReference type="EMBL" id="BPLQ01002033">
    <property type="protein sequence ID" value="GIX88017.1"/>
    <property type="molecule type" value="Genomic_DNA"/>
</dbReference>